<dbReference type="EMBL" id="CP071247">
    <property type="protein sequence ID" value="QSP95080.1"/>
    <property type="molecule type" value="Genomic_DNA"/>
</dbReference>
<organism evidence="1 2">
    <name type="scientific">Marinobacter salinisoli</name>
    <dbReference type="NCBI Taxonomy" id="2769486"/>
    <lineage>
        <taxon>Bacteria</taxon>
        <taxon>Pseudomonadati</taxon>
        <taxon>Pseudomonadota</taxon>
        <taxon>Gammaproteobacteria</taxon>
        <taxon>Pseudomonadales</taxon>
        <taxon>Marinobacteraceae</taxon>
        <taxon>Marinobacter</taxon>
    </lineage>
</organism>
<dbReference type="RefSeq" id="WP_206644287.1">
    <property type="nucleotide sequence ID" value="NZ_CP071247.1"/>
</dbReference>
<protein>
    <submittedName>
        <fullName evidence="1">SIR2 family protein</fullName>
    </submittedName>
</protein>
<dbReference type="Proteomes" id="UP000663555">
    <property type="component" value="Chromosome"/>
</dbReference>
<dbReference type="NCBIfam" id="NF041818">
    <property type="entry name" value="Dsr1"/>
    <property type="match status" value="1"/>
</dbReference>
<dbReference type="SUPFAM" id="SSF52467">
    <property type="entry name" value="DHS-like NAD/FAD-binding domain"/>
    <property type="match status" value="1"/>
</dbReference>
<proteinExistence type="predicted"/>
<gene>
    <name evidence="1" type="ORF">LPB19_01260</name>
</gene>
<evidence type="ECO:0000313" key="2">
    <source>
        <dbReference type="Proteomes" id="UP000663555"/>
    </source>
</evidence>
<name>A0ABX7MRT4_9GAMM</name>
<sequence>MQFIANGPDVPDELLQAHEEGRVVFFCGAGISFPAGLPGFGGLVSEIYKMNGTTPSAIEKEALDQFKYDAALDLLERRLPGQRLAVRRALALALKPKLRRKGATDTHAALLRLSQTREGALRLVTTNFDRVFHTAARRIKQRFTEYPAPMLPVPKNSRWDGLVYLHGLLQNKPNNADLNRLVITSGDFGLAYLTERWAARFVSELFRNYVVCFVGYSINDPVLRYMMDALAADRMLGEVTQQAWAFGECTPGQESRTTNEWEAKGVNPILYEVPPGTANHSALHQTVQEWATTYKNGTTGKENIVVTHALAHPSASTKQDDFVGRMLWALSDKTGAPARRFADFDPVPPLDWLLYAFSDKRFQHRDLNRFDVPPREKVDPKLRFSLALRPAPYHLAPPMQLASGTPTGSDWDAVMFQLARWLLRHLNDPRLILWAAQRGGQVHEKWTSLIEQKLEHIAKLQQEGKSSELKNILKNAPKAIPNNPMRKLWRLLIGGRVKGPGPSNNLYDWLRQLRRDGLNTTLRLRLRELLNPQVALRQPSHFGADIKIQEEPTRVGELVGWDLVLASDYVYAALFEHSDEYWKAALPKLLDDFQQLLRDALDLMRELDEPNGVRLGSDWDLPSIEPHWQNRRRHDWTSLVELLRDSWVAFRDEEMTHATRIAHHWFQLPYPMFKRLALFAASHDDCVRPKHWVNWLLSDGRHWLWFSETKREVCRLLTLQGRCLDAASQQRMETAILNGPPQDGFPKDWGPEIRKNQAEQSIWLRLAKLSSSGLSLNTPAQERLAELTNRYPHLTLAPNQEEEFTFWSSGTGDPGFEYFCEVDIAPTTRGELVRWLSKPETKQRPFIEDTWQEICRTHFRVCVNALSDLSAENDWPKDRWRQALQVWSEGKMASQSWKHVAPVVQTMPDDVLQEIGESVASWIKAVSGSINGHGETLLLNLCRRILSMPFEATTTVFRNGQPIEMPVTEAINHPVGHITEALLNVWLQKGPSDGDLLPGDIKQLFTEICNAQIESFRHGRVILASRVIALFRVDEEWTNQHLVPLFNWNNPAEAKALWQGFLWSPRLYQPLLIALKQHFLESAEHFSDLGEQRNQFAAFITYAALSVTEGYTMDEFRVAIESLPQEGLEDSAQALYQALEGSGDRNEEYWNSRVQPFWYNIWPKSRDRITPRISESLARLSIAARSEFPSALTDIHEWLQPVEDPNYIVHLLHKTALCVRFPEESLYLLDAVIADQQWPHPELKTCLDELEEAQPELALDPRMRRLREYYQRRLM</sequence>
<reference evidence="1 2" key="1">
    <citation type="submission" date="2021-03" db="EMBL/GenBank/DDBJ databases">
        <title>Genome sequencing of Marinobacter sp. LPB0319.</title>
        <authorList>
            <person name="Kim J."/>
        </authorList>
    </citation>
    <scope>NUCLEOTIDE SEQUENCE [LARGE SCALE GENOMIC DNA]</scope>
    <source>
        <strain evidence="1 2">LPB0319</strain>
    </source>
</reference>
<dbReference type="InterPro" id="IPR029035">
    <property type="entry name" value="DHS-like_NAD/FAD-binding_dom"/>
</dbReference>
<accession>A0ABX7MRT4</accession>
<evidence type="ECO:0000313" key="1">
    <source>
        <dbReference type="EMBL" id="QSP95080.1"/>
    </source>
</evidence>
<keyword evidence="2" id="KW-1185">Reference proteome</keyword>
<dbReference type="Pfam" id="PF13289">
    <property type="entry name" value="SIR2_2"/>
    <property type="match status" value="1"/>
</dbReference>
<dbReference type="Gene3D" id="3.40.50.1220">
    <property type="entry name" value="TPP-binding domain"/>
    <property type="match status" value="1"/>
</dbReference>